<protein>
    <recommendedName>
        <fullName evidence="3">Sigma 54 modulation protein / S30EA ribosomal protein</fullName>
    </recommendedName>
</protein>
<dbReference type="AlphaFoldDB" id="A0A518JRY6"/>
<organism evidence="1 2">
    <name type="scientific">Rosistilla carotiformis</name>
    <dbReference type="NCBI Taxonomy" id="2528017"/>
    <lineage>
        <taxon>Bacteria</taxon>
        <taxon>Pseudomonadati</taxon>
        <taxon>Planctomycetota</taxon>
        <taxon>Planctomycetia</taxon>
        <taxon>Pirellulales</taxon>
        <taxon>Pirellulaceae</taxon>
        <taxon>Rosistilla</taxon>
    </lineage>
</organism>
<keyword evidence="2" id="KW-1185">Reference proteome</keyword>
<dbReference type="Gene3D" id="3.30.160.100">
    <property type="entry name" value="Ribosome hibernation promotion factor-like"/>
    <property type="match status" value="1"/>
</dbReference>
<gene>
    <name evidence="1" type="ORF">Poly24_20300</name>
</gene>
<dbReference type="InterPro" id="IPR036567">
    <property type="entry name" value="RHF-like"/>
</dbReference>
<dbReference type="SUPFAM" id="SSF69754">
    <property type="entry name" value="Ribosome binding protein Y (YfiA homologue)"/>
    <property type="match status" value="1"/>
</dbReference>
<sequence>MKDAWDWTEVYSPFVGRSSSISRVVKVAIHMPMEIHLVNTLCEPELSKYLHTRIMGAIGSLQHQLDYIEVELRDDPATKSGPRVCDIDMKLFPRGWIYVNARSDDFRNAIDLAVQRAHAVVQKTIAMDD</sequence>
<dbReference type="Proteomes" id="UP000315082">
    <property type="component" value="Chromosome"/>
</dbReference>
<dbReference type="EMBL" id="CP036348">
    <property type="protein sequence ID" value="QDV68321.1"/>
    <property type="molecule type" value="Genomic_DNA"/>
</dbReference>
<proteinExistence type="predicted"/>
<evidence type="ECO:0000313" key="2">
    <source>
        <dbReference type="Proteomes" id="UP000315082"/>
    </source>
</evidence>
<accession>A0A518JRY6</accession>
<name>A0A518JRY6_9BACT</name>
<evidence type="ECO:0008006" key="3">
    <source>
        <dbReference type="Google" id="ProtNLM"/>
    </source>
</evidence>
<evidence type="ECO:0000313" key="1">
    <source>
        <dbReference type="EMBL" id="QDV68321.1"/>
    </source>
</evidence>
<dbReference type="KEGG" id="rcf:Poly24_20300"/>
<reference evidence="1 2" key="1">
    <citation type="submission" date="2019-02" db="EMBL/GenBank/DDBJ databases">
        <title>Deep-cultivation of Planctomycetes and their phenomic and genomic characterization uncovers novel biology.</title>
        <authorList>
            <person name="Wiegand S."/>
            <person name="Jogler M."/>
            <person name="Boedeker C."/>
            <person name="Pinto D."/>
            <person name="Vollmers J."/>
            <person name="Rivas-Marin E."/>
            <person name="Kohn T."/>
            <person name="Peeters S.H."/>
            <person name="Heuer A."/>
            <person name="Rast P."/>
            <person name="Oberbeckmann S."/>
            <person name="Bunk B."/>
            <person name="Jeske O."/>
            <person name="Meyerdierks A."/>
            <person name="Storesund J.E."/>
            <person name="Kallscheuer N."/>
            <person name="Luecker S."/>
            <person name="Lage O.M."/>
            <person name="Pohl T."/>
            <person name="Merkel B.J."/>
            <person name="Hornburger P."/>
            <person name="Mueller R.-W."/>
            <person name="Bruemmer F."/>
            <person name="Labrenz M."/>
            <person name="Spormann A.M."/>
            <person name="Op den Camp H."/>
            <person name="Overmann J."/>
            <person name="Amann R."/>
            <person name="Jetten M.S.M."/>
            <person name="Mascher T."/>
            <person name="Medema M.H."/>
            <person name="Devos D.P."/>
            <person name="Kaster A.-K."/>
            <person name="Ovreas L."/>
            <person name="Rohde M."/>
            <person name="Galperin M.Y."/>
            <person name="Jogler C."/>
        </authorList>
    </citation>
    <scope>NUCLEOTIDE SEQUENCE [LARGE SCALE GENOMIC DNA]</scope>
    <source>
        <strain evidence="1 2">Poly24</strain>
    </source>
</reference>